<dbReference type="STRING" id="154538.A0A1M2W0T2"/>
<reference evidence="1 2" key="1">
    <citation type="submission" date="2016-10" db="EMBL/GenBank/DDBJ databases">
        <title>Genome sequence of the basidiomycete white-rot fungus Trametes pubescens.</title>
        <authorList>
            <person name="Makela M.R."/>
            <person name="Granchi Z."/>
            <person name="Peng M."/>
            <person name="De Vries R.P."/>
            <person name="Grigoriev I."/>
            <person name="Riley R."/>
            <person name="Hilden K."/>
        </authorList>
    </citation>
    <scope>NUCLEOTIDE SEQUENCE [LARGE SCALE GENOMIC DNA]</scope>
    <source>
        <strain evidence="1 2">FBCC735</strain>
    </source>
</reference>
<comment type="caution">
    <text evidence="1">The sequence shown here is derived from an EMBL/GenBank/DDBJ whole genome shotgun (WGS) entry which is preliminary data.</text>
</comment>
<dbReference type="OrthoDB" id="2757990at2759"/>
<dbReference type="OMA" id="CCGTINK"/>
<keyword evidence="2" id="KW-1185">Reference proteome</keyword>
<name>A0A1M2W0T2_TRAPU</name>
<evidence type="ECO:0000313" key="1">
    <source>
        <dbReference type="EMBL" id="OJT13479.1"/>
    </source>
</evidence>
<gene>
    <name evidence="1" type="ORF">TRAPUB_9973</name>
</gene>
<sequence>MDVHPGMKMPTDLRRCSWCGEAEKPSQKMKKCAACEPSCQYMSKATKNMDPLFELEVRPFGFANSLAFSRALNDWMEAHLWALQTCTQAYILKLGGVKFCKIPPIYMMNFDVVCRTTPRQTPAERNPALTFSLRAQGVIDIATWNTANPANADYWRGTDPEREQVAAFMEQRCGSAFACVMCAVFKCDRVSMSNTLNFPILHVRKRLPLDEASLDILEDVLLLCCGTINKGFPLRCLESGTSKIPLPGRFARKAGKWVWEPLFADWDEYSPTSKEYEGLHAALSGNRKTQLSPKQLLSALLAL</sequence>
<organism evidence="1 2">
    <name type="scientific">Trametes pubescens</name>
    <name type="common">White-rot fungus</name>
    <dbReference type="NCBI Taxonomy" id="154538"/>
    <lineage>
        <taxon>Eukaryota</taxon>
        <taxon>Fungi</taxon>
        <taxon>Dikarya</taxon>
        <taxon>Basidiomycota</taxon>
        <taxon>Agaricomycotina</taxon>
        <taxon>Agaricomycetes</taxon>
        <taxon>Polyporales</taxon>
        <taxon>Polyporaceae</taxon>
        <taxon>Trametes</taxon>
    </lineage>
</organism>
<evidence type="ECO:0000313" key="2">
    <source>
        <dbReference type="Proteomes" id="UP000184267"/>
    </source>
</evidence>
<dbReference type="Proteomes" id="UP000184267">
    <property type="component" value="Unassembled WGS sequence"/>
</dbReference>
<dbReference type="AlphaFoldDB" id="A0A1M2W0T2"/>
<protein>
    <submittedName>
        <fullName evidence="1">Uncharacterized protein</fullName>
    </submittedName>
</protein>
<dbReference type="EMBL" id="MNAD01000404">
    <property type="protein sequence ID" value="OJT13479.1"/>
    <property type="molecule type" value="Genomic_DNA"/>
</dbReference>
<proteinExistence type="predicted"/>
<accession>A0A1M2W0T2</accession>